<evidence type="ECO:0000256" key="1">
    <source>
        <dbReference type="SAM" id="MobiDB-lite"/>
    </source>
</evidence>
<sequence>MPTRPPRSSHRRPSKHGLPIHRNPIPIRHYPSHPQPVPIRYKPISNRHPIPVDPNPAEPDPRSAAAKGIEPPSKAWPRGRRPRTRRSRAIKRRVPRPGHAVLLLLLPLGAPLHHHPSRAKEPRVPLRQGSLDVRRRRGLRLRLLPLLLLLVTGIRRLRRP</sequence>
<keyword evidence="3" id="KW-1185">Reference proteome</keyword>
<feature type="compositionally biased region" description="Basic residues" evidence="1">
    <location>
        <begin position="77"/>
        <end position="94"/>
    </location>
</feature>
<evidence type="ECO:0000313" key="2">
    <source>
        <dbReference type="EMBL" id="KAK0754989.1"/>
    </source>
</evidence>
<dbReference type="Proteomes" id="UP001172155">
    <property type="component" value="Unassembled WGS sequence"/>
</dbReference>
<dbReference type="AlphaFoldDB" id="A0AA40FBZ8"/>
<gene>
    <name evidence="2" type="ORF">B0T18DRAFT_400449</name>
</gene>
<reference evidence="2" key="1">
    <citation type="submission" date="2023-06" db="EMBL/GenBank/DDBJ databases">
        <title>Genome-scale phylogeny and comparative genomics of the fungal order Sordariales.</title>
        <authorList>
            <consortium name="Lawrence Berkeley National Laboratory"/>
            <person name="Hensen N."/>
            <person name="Bonometti L."/>
            <person name="Westerberg I."/>
            <person name="Brannstrom I.O."/>
            <person name="Guillou S."/>
            <person name="Cros-Aarteil S."/>
            <person name="Calhoun S."/>
            <person name="Haridas S."/>
            <person name="Kuo A."/>
            <person name="Mondo S."/>
            <person name="Pangilinan J."/>
            <person name="Riley R."/>
            <person name="LaButti K."/>
            <person name="Andreopoulos B."/>
            <person name="Lipzen A."/>
            <person name="Chen C."/>
            <person name="Yanf M."/>
            <person name="Daum C."/>
            <person name="Ng V."/>
            <person name="Clum A."/>
            <person name="Steindorff A."/>
            <person name="Ohm R."/>
            <person name="Martin F."/>
            <person name="Silar P."/>
            <person name="Natvig D."/>
            <person name="Lalanne C."/>
            <person name="Gautier V."/>
            <person name="Ament-velasquez S.L."/>
            <person name="Kruys A."/>
            <person name="Hutchinson M.I."/>
            <person name="Powell A.J."/>
            <person name="Barry K."/>
            <person name="Miller A.N."/>
            <person name="Grigoriev I.V."/>
            <person name="Debuchy R."/>
            <person name="Gladieux P."/>
            <person name="Thoren M.H."/>
            <person name="Johannesson H."/>
        </authorList>
    </citation>
    <scope>NUCLEOTIDE SEQUENCE</scope>
    <source>
        <strain evidence="2">SMH3187-1</strain>
    </source>
</reference>
<name>A0AA40FBZ8_9PEZI</name>
<proteinExistence type="predicted"/>
<comment type="caution">
    <text evidence="2">The sequence shown here is derived from an EMBL/GenBank/DDBJ whole genome shotgun (WGS) entry which is preliminary data.</text>
</comment>
<dbReference type="EMBL" id="JAUKUD010000001">
    <property type="protein sequence ID" value="KAK0754989.1"/>
    <property type="molecule type" value="Genomic_DNA"/>
</dbReference>
<evidence type="ECO:0000313" key="3">
    <source>
        <dbReference type="Proteomes" id="UP001172155"/>
    </source>
</evidence>
<protein>
    <submittedName>
        <fullName evidence="2">Uncharacterized protein</fullName>
    </submittedName>
</protein>
<feature type="region of interest" description="Disordered" evidence="1">
    <location>
        <begin position="1"/>
        <end position="94"/>
    </location>
</feature>
<accession>A0AA40FBZ8</accession>
<organism evidence="2 3">
    <name type="scientific">Schizothecium vesticola</name>
    <dbReference type="NCBI Taxonomy" id="314040"/>
    <lineage>
        <taxon>Eukaryota</taxon>
        <taxon>Fungi</taxon>
        <taxon>Dikarya</taxon>
        <taxon>Ascomycota</taxon>
        <taxon>Pezizomycotina</taxon>
        <taxon>Sordariomycetes</taxon>
        <taxon>Sordariomycetidae</taxon>
        <taxon>Sordariales</taxon>
        <taxon>Schizotheciaceae</taxon>
        <taxon>Schizothecium</taxon>
    </lineage>
</organism>
<feature type="compositionally biased region" description="Basic residues" evidence="1">
    <location>
        <begin position="7"/>
        <end position="19"/>
    </location>
</feature>